<reference evidence="1" key="1">
    <citation type="submission" date="2020-08" db="EMBL/GenBank/DDBJ databases">
        <title>Genome sequencing and assembly of the red palm weevil Rhynchophorus ferrugineus.</title>
        <authorList>
            <person name="Dias G.B."/>
            <person name="Bergman C.M."/>
            <person name="Manee M."/>
        </authorList>
    </citation>
    <scope>NUCLEOTIDE SEQUENCE</scope>
    <source>
        <strain evidence="1">AA-2017</strain>
        <tissue evidence="1">Whole larva</tissue>
    </source>
</reference>
<evidence type="ECO:0000313" key="1">
    <source>
        <dbReference type="EMBL" id="KAF7287551.1"/>
    </source>
</evidence>
<protein>
    <submittedName>
        <fullName evidence="1">Uncharacterized protein</fullName>
    </submittedName>
</protein>
<dbReference type="AlphaFoldDB" id="A0A834MLY5"/>
<keyword evidence="2" id="KW-1185">Reference proteome</keyword>
<proteinExistence type="predicted"/>
<name>A0A834MLY5_RHYFE</name>
<sequence length="67" mass="7521">MLHDNLRLASVEIAVDPAKVLTEVGSPIVKKVLDHCGLCGYNSSRTFFPQRYVLHQLFLEYKGLSCV</sequence>
<evidence type="ECO:0000313" key="2">
    <source>
        <dbReference type="Proteomes" id="UP000625711"/>
    </source>
</evidence>
<organism evidence="1 2">
    <name type="scientific">Rhynchophorus ferrugineus</name>
    <name type="common">Red palm weevil</name>
    <name type="synonym">Curculio ferrugineus</name>
    <dbReference type="NCBI Taxonomy" id="354439"/>
    <lineage>
        <taxon>Eukaryota</taxon>
        <taxon>Metazoa</taxon>
        <taxon>Ecdysozoa</taxon>
        <taxon>Arthropoda</taxon>
        <taxon>Hexapoda</taxon>
        <taxon>Insecta</taxon>
        <taxon>Pterygota</taxon>
        <taxon>Neoptera</taxon>
        <taxon>Endopterygota</taxon>
        <taxon>Coleoptera</taxon>
        <taxon>Polyphaga</taxon>
        <taxon>Cucujiformia</taxon>
        <taxon>Curculionidae</taxon>
        <taxon>Dryophthorinae</taxon>
        <taxon>Rhynchophorus</taxon>
    </lineage>
</organism>
<comment type="caution">
    <text evidence="1">The sequence shown here is derived from an EMBL/GenBank/DDBJ whole genome shotgun (WGS) entry which is preliminary data.</text>
</comment>
<gene>
    <name evidence="1" type="ORF">GWI33_005915</name>
</gene>
<accession>A0A834MLY5</accession>
<dbReference type="Proteomes" id="UP000625711">
    <property type="component" value="Unassembled WGS sequence"/>
</dbReference>
<dbReference type="EMBL" id="JAACXV010000004">
    <property type="protein sequence ID" value="KAF7287551.1"/>
    <property type="molecule type" value="Genomic_DNA"/>
</dbReference>